<keyword evidence="5" id="KW-1185">Reference proteome</keyword>
<feature type="compositionally biased region" description="Polar residues" evidence="1">
    <location>
        <begin position="170"/>
        <end position="184"/>
    </location>
</feature>
<dbReference type="SUPFAM" id="SSF50346">
    <property type="entry name" value="PRC-barrel domain"/>
    <property type="match status" value="1"/>
</dbReference>
<evidence type="ECO:0000256" key="1">
    <source>
        <dbReference type="SAM" id="MobiDB-lite"/>
    </source>
</evidence>
<feature type="chain" id="PRO_5009977449" description="PRC-barrel domain-containing protein" evidence="2">
    <location>
        <begin position="29"/>
        <end position="199"/>
    </location>
</feature>
<feature type="region of interest" description="Disordered" evidence="1">
    <location>
        <begin position="155"/>
        <end position="199"/>
    </location>
</feature>
<dbReference type="InterPro" id="IPR011033">
    <property type="entry name" value="PRC_barrel-like_sf"/>
</dbReference>
<gene>
    <name evidence="4" type="ORF">BJB45_12135</name>
</gene>
<dbReference type="RefSeq" id="WP_021818545.1">
    <property type="nucleotide sequence ID" value="NZ_AVBC01000020.1"/>
</dbReference>
<dbReference type="PATRIC" id="fig|1178482.3.peg.1588"/>
<dbReference type="Gene3D" id="2.30.30.240">
    <property type="entry name" value="PRC-barrel domain"/>
    <property type="match status" value="1"/>
</dbReference>
<feature type="domain" description="PRC-barrel" evidence="3">
    <location>
        <begin position="46"/>
        <end position="104"/>
    </location>
</feature>
<feature type="compositionally biased region" description="Basic and acidic residues" evidence="1">
    <location>
        <begin position="189"/>
        <end position="199"/>
    </location>
</feature>
<dbReference type="Gene3D" id="1.10.287.700">
    <property type="entry name" value="Helix hairpin bin"/>
    <property type="match status" value="1"/>
</dbReference>
<name>W1N8U9_9GAMM</name>
<dbReference type="AlphaFoldDB" id="W1N8U9"/>
<dbReference type="eggNOG" id="ENOG5032UQ9">
    <property type="taxonomic scope" value="Bacteria"/>
</dbReference>
<organism evidence="4 5">
    <name type="scientific">Halomonas huangheensis</name>
    <dbReference type="NCBI Taxonomy" id="1178482"/>
    <lineage>
        <taxon>Bacteria</taxon>
        <taxon>Pseudomonadati</taxon>
        <taxon>Pseudomonadota</taxon>
        <taxon>Gammaproteobacteria</taxon>
        <taxon>Oceanospirillales</taxon>
        <taxon>Halomonadaceae</taxon>
        <taxon>Halomonas</taxon>
    </lineage>
</organism>
<dbReference type="KEGG" id="hhu:AR456_14950"/>
<proteinExistence type="predicted"/>
<comment type="caution">
    <text evidence="4">The sequence shown here is derived from an EMBL/GenBank/DDBJ whole genome shotgun (WGS) entry which is preliminary data.</text>
</comment>
<sequence>MTQARILVRTLTSTLLVGSLLTTGAALATEEDNQGQNNQEQDNQGLYSANELIGADVFAADTVSEAVGEVEDVLFDNNMQLAALVVESGSVLDAEHRQFVVETGKFSVETHNGDNLDNMVYEVHLTLAQEAVSEQPEYTNNWWNDTKDSLNQAWESTQEGASSAWDATREATSNMLDSAGSTIQGWGDKIQESADKAEN</sequence>
<reference evidence="4 5" key="1">
    <citation type="submission" date="2013-08" db="EMBL/GenBank/DDBJ databases">
        <title>draft genome of Halomonas huanghegensis, strain BJGMM-B45T.</title>
        <authorList>
            <person name="Miao C."/>
            <person name="Wan Y."/>
            <person name="Jin W."/>
        </authorList>
    </citation>
    <scope>NUCLEOTIDE SEQUENCE [LARGE SCALE GENOMIC DNA]</scope>
    <source>
        <strain evidence="4 5">BJGMM-B45</strain>
    </source>
</reference>
<protein>
    <recommendedName>
        <fullName evidence="3">PRC-barrel domain-containing protein</fullName>
    </recommendedName>
</protein>
<evidence type="ECO:0000256" key="2">
    <source>
        <dbReference type="SAM" id="SignalP"/>
    </source>
</evidence>
<dbReference type="Proteomes" id="UP000019113">
    <property type="component" value="Unassembled WGS sequence"/>
</dbReference>
<evidence type="ECO:0000259" key="3">
    <source>
        <dbReference type="Pfam" id="PF05239"/>
    </source>
</evidence>
<evidence type="ECO:0000313" key="4">
    <source>
        <dbReference type="EMBL" id="ERL51909.1"/>
    </source>
</evidence>
<dbReference type="InterPro" id="IPR027275">
    <property type="entry name" value="PRC-brl_dom"/>
</dbReference>
<evidence type="ECO:0000313" key="5">
    <source>
        <dbReference type="Proteomes" id="UP000019113"/>
    </source>
</evidence>
<feature type="signal peptide" evidence="2">
    <location>
        <begin position="1"/>
        <end position="28"/>
    </location>
</feature>
<dbReference type="Pfam" id="PF05239">
    <property type="entry name" value="PRC"/>
    <property type="match status" value="1"/>
</dbReference>
<dbReference type="OrthoDB" id="6182585at2"/>
<dbReference type="EMBL" id="AVBC01000020">
    <property type="protein sequence ID" value="ERL51909.1"/>
    <property type="molecule type" value="Genomic_DNA"/>
</dbReference>
<keyword evidence="2" id="KW-0732">Signal</keyword>
<accession>W1N8U9</accession>